<proteinExistence type="predicted"/>
<protein>
    <submittedName>
        <fullName evidence="1">Uncharacterized protein</fullName>
    </submittedName>
</protein>
<dbReference type="Proteomes" id="UP000235388">
    <property type="component" value="Unassembled WGS sequence"/>
</dbReference>
<dbReference type="EMBL" id="PGCJ01000028">
    <property type="protein sequence ID" value="PLW55762.1"/>
    <property type="molecule type" value="Genomic_DNA"/>
</dbReference>
<keyword evidence="2" id="KW-1185">Reference proteome</keyword>
<reference evidence="1 2" key="1">
    <citation type="submission" date="2017-11" db="EMBL/GenBank/DDBJ databases">
        <title>De novo assembly and phasing of dikaryotic genomes from two isolates of Puccinia coronata f. sp. avenae, the causal agent of oat crown rust.</title>
        <authorList>
            <person name="Miller M.E."/>
            <person name="Zhang Y."/>
            <person name="Omidvar V."/>
            <person name="Sperschneider J."/>
            <person name="Schwessinger B."/>
            <person name="Raley C."/>
            <person name="Palmer J.M."/>
            <person name="Garnica D."/>
            <person name="Upadhyaya N."/>
            <person name="Rathjen J."/>
            <person name="Taylor J.M."/>
            <person name="Park R.F."/>
            <person name="Dodds P.N."/>
            <person name="Hirsch C.D."/>
            <person name="Kianian S.F."/>
            <person name="Figueroa M."/>
        </authorList>
    </citation>
    <scope>NUCLEOTIDE SEQUENCE [LARGE SCALE GENOMIC DNA]</scope>
    <source>
        <strain evidence="1">12NC29</strain>
    </source>
</reference>
<evidence type="ECO:0000313" key="1">
    <source>
        <dbReference type="EMBL" id="PLW55762.1"/>
    </source>
</evidence>
<evidence type="ECO:0000313" key="2">
    <source>
        <dbReference type="Proteomes" id="UP000235388"/>
    </source>
</evidence>
<accession>A0A2N5W0Q3</accession>
<comment type="caution">
    <text evidence="1">The sequence shown here is derived from an EMBL/GenBank/DDBJ whole genome shotgun (WGS) entry which is preliminary data.</text>
</comment>
<sequence length="80" mass="9083">MFLVYGHEIIPTFDFEGEQLVLPPSPSFSRPMLIRRQTMGAGQLLNTTGLLKNFQVTQGQSCIRSLLQTVIEFEIASEYF</sequence>
<dbReference type="AlphaFoldDB" id="A0A2N5W0Q3"/>
<gene>
    <name evidence="1" type="ORF">PCANC_01633</name>
</gene>
<name>A0A2N5W0Q3_9BASI</name>
<organism evidence="1 2">
    <name type="scientific">Puccinia coronata f. sp. avenae</name>
    <dbReference type="NCBI Taxonomy" id="200324"/>
    <lineage>
        <taxon>Eukaryota</taxon>
        <taxon>Fungi</taxon>
        <taxon>Dikarya</taxon>
        <taxon>Basidiomycota</taxon>
        <taxon>Pucciniomycotina</taxon>
        <taxon>Pucciniomycetes</taxon>
        <taxon>Pucciniales</taxon>
        <taxon>Pucciniaceae</taxon>
        <taxon>Puccinia</taxon>
    </lineage>
</organism>